<gene>
    <name evidence="2" type="ORF">TRUGW13939_06831</name>
</gene>
<dbReference type="Proteomes" id="UP000509510">
    <property type="component" value="Chromosome IV"/>
</dbReference>
<dbReference type="InterPro" id="IPR056539">
    <property type="entry name" value="NuiA-like"/>
</dbReference>
<evidence type="ECO:0000313" key="3">
    <source>
        <dbReference type="Proteomes" id="UP000509510"/>
    </source>
</evidence>
<dbReference type="PANTHER" id="PTHR42093">
    <property type="match status" value="1"/>
</dbReference>
<dbReference type="AlphaFoldDB" id="A0A7H8R251"/>
<proteinExistence type="predicted"/>
<dbReference type="OrthoDB" id="5366485at2759"/>
<dbReference type="RefSeq" id="XP_035345868.1">
    <property type="nucleotide sequence ID" value="XM_035489975.1"/>
</dbReference>
<dbReference type="KEGG" id="trg:TRUGW13939_06831"/>
<feature type="region of interest" description="Disordered" evidence="1">
    <location>
        <begin position="118"/>
        <end position="140"/>
    </location>
</feature>
<dbReference type="EMBL" id="CP055901">
    <property type="protein sequence ID" value="QKX59691.1"/>
    <property type="molecule type" value="Genomic_DNA"/>
</dbReference>
<dbReference type="GeneID" id="55994324"/>
<name>A0A7H8R251_TALRU</name>
<sequence>MTHSRPTGLFVAGMHCVITRNARLPAHSFSPQTLLQQTRIRAAPQRILILNHYHDSCFQPRPQVRLLSTLSTLPTRRLCPHTQTGIPSKLSSPVQAKVTTRTMASDSDYMAFLNKANSQREAGSGQPHTESSAPSQQIRTQSIEPGAAVPGALKEVDAFYTSETDEPFEPVVLKWDGAAQGTWPTSDQFASLITSTPSPNLSQAIETLSPSSFDPRDQYPGVIKAVQAAAASDPKNVDVNIYRVEVGHNRVEYWIVALNTAARTIVGMKAKAIES</sequence>
<dbReference type="Pfam" id="PF23151">
    <property type="entry name" value="NuiA_2"/>
    <property type="match status" value="1"/>
</dbReference>
<evidence type="ECO:0000313" key="2">
    <source>
        <dbReference type="EMBL" id="QKX59691.1"/>
    </source>
</evidence>
<evidence type="ECO:0000256" key="1">
    <source>
        <dbReference type="SAM" id="MobiDB-lite"/>
    </source>
</evidence>
<protein>
    <submittedName>
        <fullName evidence="2">Uncharacterized protein</fullName>
    </submittedName>
</protein>
<keyword evidence="3" id="KW-1185">Reference proteome</keyword>
<accession>A0A7H8R251</accession>
<organism evidence="2 3">
    <name type="scientific">Talaromyces rugulosus</name>
    <name type="common">Penicillium rugulosum</name>
    <dbReference type="NCBI Taxonomy" id="121627"/>
    <lineage>
        <taxon>Eukaryota</taxon>
        <taxon>Fungi</taxon>
        <taxon>Dikarya</taxon>
        <taxon>Ascomycota</taxon>
        <taxon>Pezizomycotina</taxon>
        <taxon>Eurotiomycetes</taxon>
        <taxon>Eurotiomycetidae</taxon>
        <taxon>Eurotiales</taxon>
        <taxon>Trichocomaceae</taxon>
        <taxon>Talaromyces</taxon>
        <taxon>Talaromyces sect. Islandici</taxon>
    </lineage>
</organism>
<dbReference type="PANTHER" id="PTHR42093:SF1">
    <property type="match status" value="1"/>
</dbReference>
<reference evidence="3" key="1">
    <citation type="submission" date="2020-06" db="EMBL/GenBank/DDBJ databases">
        <title>A chromosome-scale genome assembly of Talaromyces rugulosus W13939.</title>
        <authorList>
            <person name="Wang B."/>
            <person name="Guo L."/>
            <person name="Ye K."/>
            <person name="Wang L."/>
        </authorList>
    </citation>
    <scope>NUCLEOTIDE SEQUENCE [LARGE SCALE GENOMIC DNA]</scope>
    <source>
        <strain evidence="3">W13939</strain>
    </source>
</reference>